<organism evidence="1 2">
    <name type="scientific">Puccinia coronata f. sp. avenae</name>
    <dbReference type="NCBI Taxonomy" id="200324"/>
    <lineage>
        <taxon>Eukaryota</taxon>
        <taxon>Fungi</taxon>
        <taxon>Dikarya</taxon>
        <taxon>Basidiomycota</taxon>
        <taxon>Pucciniomycotina</taxon>
        <taxon>Pucciniomycetes</taxon>
        <taxon>Pucciniales</taxon>
        <taxon>Pucciniaceae</taxon>
        <taxon>Puccinia</taxon>
    </lineage>
</organism>
<comment type="caution">
    <text evidence="1">The sequence shown here is derived from an EMBL/GenBank/DDBJ whole genome shotgun (WGS) entry which is preliminary data.</text>
</comment>
<sequence>MRCGRSQSWQVPPCWRAAYPPSRGRDLRQVIRRSLVCLAGAKRPAPCQSSTSVGSLREAPPALRSKAIFGHTPPHLFRPHHFAALGLISFAALGSAIDLTPLLASSFSRYAAIGPAVAAVAVSAEIVFTTNYFPNPQPQRENPLGSSGGGIGT</sequence>
<accession>A0A2N5TST0</accession>
<dbReference type="Proteomes" id="UP000235392">
    <property type="component" value="Unassembled WGS sequence"/>
</dbReference>
<name>A0A2N5TST0_9BASI</name>
<dbReference type="AlphaFoldDB" id="A0A2N5TST0"/>
<proteinExistence type="predicted"/>
<evidence type="ECO:0000313" key="1">
    <source>
        <dbReference type="EMBL" id="PLW28488.1"/>
    </source>
</evidence>
<dbReference type="EMBL" id="PGCI01000363">
    <property type="protein sequence ID" value="PLW28488.1"/>
    <property type="molecule type" value="Genomic_DNA"/>
</dbReference>
<protein>
    <submittedName>
        <fullName evidence="1">Uncharacterized protein</fullName>
    </submittedName>
</protein>
<reference evidence="1 2" key="1">
    <citation type="submission" date="2017-11" db="EMBL/GenBank/DDBJ databases">
        <title>De novo assembly and phasing of dikaryotic genomes from two isolates of Puccinia coronata f. sp. avenae, the causal agent of oat crown rust.</title>
        <authorList>
            <person name="Miller M.E."/>
            <person name="Zhang Y."/>
            <person name="Omidvar V."/>
            <person name="Sperschneider J."/>
            <person name="Schwessinger B."/>
            <person name="Raley C."/>
            <person name="Palmer J.M."/>
            <person name="Garnica D."/>
            <person name="Upadhyaya N."/>
            <person name="Rathjen J."/>
            <person name="Taylor J.M."/>
            <person name="Park R.F."/>
            <person name="Dodds P.N."/>
            <person name="Hirsch C.D."/>
            <person name="Kianian S.F."/>
            <person name="Figueroa M."/>
        </authorList>
    </citation>
    <scope>NUCLEOTIDE SEQUENCE [LARGE SCALE GENOMIC DNA]</scope>
    <source>
        <strain evidence="1">12SD80</strain>
    </source>
</reference>
<evidence type="ECO:0000313" key="2">
    <source>
        <dbReference type="Proteomes" id="UP000235392"/>
    </source>
</evidence>
<gene>
    <name evidence="1" type="ORF">PCASD_17469</name>
</gene>